<sequence length="436" mass="51029">MKETLQAVSHQRASQLLHNKFIVVLGDSIQRSVYKDLVLLLQKEKYLTLSQLKSKGEMSFEQDCLVEGGCLGEMHNGTEYREVRQFQSAHHLVRFYFVTRIYSRYMQSILEDFRNGLKPDVVIVNSCIWDISRYSSIWIDDYKKHLHRFFDDLNGTLPKESLVIWSLTMPLGERIRGGFLVPEIEHKSSHLRYDVIEANFYSATLADAYGMDVLDLHFHFRFCLHHRTNDGAHWNALAHRNITTLLLQHIAQAWGITMSSPLTPVEYPYQRPVYGNAIKPAVKTTGVCRVAGAPKYYCPPSSNYFSNKERHRTHGNYDGYLEEFFNDSPSFGYLNFEDNNPQPQTYHHDGTLPSQPHLPGHRHQYKHGQDRNGSLQSPFVSCFAGSVYNPPHHFKLYNKQQQQQHQYVMRSKHTRYHYAPYTRHRPSQYNRHGHYY</sequence>
<dbReference type="GeneTree" id="ENSGT00390000002231"/>
<keyword evidence="4" id="KW-1185">Reference proteome</keyword>
<protein>
    <recommendedName>
        <fullName evidence="5">Family with sequence similarity 113</fullName>
    </recommendedName>
</protein>
<dbReference type="InParanoid" id="A0A3Q1IR95"/>
<reference evidence="3" key="2">
    <citation type="submission" date="2025-08" db="UniProtKB">
        <authorList>
            <consortium name="Ensembl"/>
        </authorList>
    </citation>
    <scope>IDENTIFICATION</scope>
</reference>
<dbReference type="AlphaFoldDB" id="A0A3Q1IR95"/>
<dbReference type="PANTHER" id="PTHR14469">
    <property type="entry name" value="SARCOMA ANTIGEN NY-SAR-23"/>
    <property type="match status" value="1"/>
</dbReference>
<organism evidence="3 4">
    <name type="scientific">Anabas testudineus</name>
    <name type="common">Climbing perch</name>
    <name type="synonym">Anthias testudineus</name>
    <dbReference type="NCBI Taxonomy" id="64144"/>
    <lineage>
        <taxon>Eukaryota</taxon>
        <taxon>Metazoa</taxon>
        <taxon>Chordata</taxon>
        <taxon>Craniata</taxon>
        <taxon>Vertebrata</taxon>
        <taxon>Euteleostomi</taxon>
        <taxon>Actinopterygii</taxon>
        <taxon>Neopterygii</taxon>
        <taxon>Teleostei</taxon>
        <taxon>Neoteleostei</taxon>
        <taxon>Acanthomorphata</taxon>
        <taxon>Anabantaria</taxon>
        <taxon>Anabantiformes</taxon>
        <taxon>Anabantoidei</taxon>
        <taxon>Anabantidae</taxon>
        <taxon>Anabas</taxon>
    </lineage>
</organism>
<dbReference type="STRING" id="64144.ENSATEP00000024422"/>
<name>A0A3Q1IR95_ANATE</name>
<dbReference type="SUPFAM" id="SSF52266">
    <property type="entry name" value="SGNH hydrolase"/>
    <property type="match status" value="1"/>
</dbReference>
<dbReference type="Ensembl" id="ENSATET00000024817.3">
    <property type="protein sequence ID" value="ENSATEP00000024422.3"/>
    <property type="gene ID" value="ENSATEG00000016951.3"/>
</dbReference>
<dbReference type="RefSeq" id="XP_026208966.1">
    <property type="nucleotide sequence ID" value="XM_026353181.1"/>
</dbReference>
<dbReference type="Proteomes" id="UP000265040">
    <property type="component" value="Chromosome 18"/>
</dbReference>
<dbReference type="InterPro" id="IPR036514">
    <property type="entry name" value="SGNH_hydro_sf"/>
</dbReference>
<reference evidence="3" key="3">
    <citation type="submission" date="2025-09" db="UniProtKB">
        <authorList>
            <consortium name="Ensembl"/>
        </authorList>
    </citation>
    <scope>IDENTIFICATION</scope>
</reference>
<feature type="region of interest" description="Disordered" evidence="2">
    <location>
        <begin position="338"/>
        <end position="372"/>
    </location>
</feature>
<evidence type="ECO:0000313" key="3">
    <source>
        <dbReference type="Ensembl" id="ENSATEP00000024422.3"/>
    </source>
</evidence>
<proteinExistence type="inferred from homology"/>
<evidence type="ECO:0000256" key="1">
    <source>
        <dbReference type="ARBA" id="ARBA00037957"/>
    </source>
</evidence>
<evidence type="ECO:0008006" key="5">
    <source>
        <dbReference type="Google" id="ProtNLM"/>
    </source>
</evidence>
<reference evidence="3" key="1">
    <citation type="submission" date="2021-04" db="EMBL/GenBank/DDBJ databases">
        <authorList>
            <consortium name="Wellcome Sanger Institute Data Sharing"/>
        </authorList>
    </citation>
    <scope>NUCLEOTIDE SEQUENCE [LARGE SCALE GENOMIC DNA]</scope>
</reference>
<dbReference type="Gene3D" id="3.40.50.1110">
    <property type="entry name" value="SGNH hydrolase"/>
    <property type="match status" value="1"/>
</dbReference>
<comment type="similarity">
    <text evidence="1">Belongs to the PC-esterase family.</text>
</comment>
<dbReference type="PANTHER" id="PTHR14469:SF0">
    <property type="entry name" value="FAMILY WITH SEQUENCE SIMILARITY 113"/>
    <property type="match status" value="1"/>
</dbReference>
<dbReference type="FunCoup" id="A0A3Q1IR95">
    <property type="interactions" value="533"/>
</dbReference>
<dbReference type="GeneID" id="113157603"/>
<evidence type="ECO:0000256" key="2">
    <source>
        <dbReference type="SAM" id="MobiDB-lite"/>
    </source>
</evidence>
<accession>A0A3Q1IR95</accession>
<evidence type="ECO:0000313" key="4">
    <source>
        <dbReference type="Proteomes" id="UP000265040"/>
    </source>
</evidence>